<reference evidence="2 3" key="1">
    <citation type="journal article" date="2020" name="ISME J.">
        <title>Comparative genomics reveals insights into cyanobacterial evolution and habitat adaptation.</title>
        <authorList>
            <person name="Chen M.Y."/>
            <person name="Teng W.K."/>
            <person name="Zhao L."/>
            <person name="Hu C.X."/>
            <person name="Zhou Y.K."/>
            <person name="Han B.P."/>
            <person name="Song L.R."/>
            <person name="Shu W.S."/>
        </authorList>
    </citation>
    <scope>NUCLEOTIDE SEQUENCE [LARGE SCALE GENOMIC DNA]</scope>
    <source>
        <strain evidence="2 3">FACHB-1040</strain>
    </source>
</reference>
<gene>
    <name evidence="2" type="ORF">H6F99_19675</name>
</gene>
<dbReference type="InterPro" id="IPR018739">
    <property type="entry name" value="DUF2281"/>
</dbReference>
<proteinExistence type="predicted"/>
<protein>
    <submittedName>
        <fullName evidence="2">DUF2281 domain-containing protein</fullName>
    </submittedName>
</protein>
<sequence>MTVEQIIIDKVKILPPDKQQEVLDFVEFLLAKMQISMSKKGKFIDFYLPYSQDGNYISAKSQAQKILQEADTLLKKGSFGVAIIYSANYGQTKTIRKTYAEGKYKTGTSGANQANVMTEMENLLDTPNYQHLQGKIRIAPITTMTNLDFDGKDHITVVKDDLAQIQQMLENGWDILGWQNQTTIKNKHKYAVGGGVATLSPDISNEIQSTLLSLASQYK</sequence>
<comment type="caution">
    <text evidence="2">The sequence shown here is derived from an EMBL/GenBank/DDBJ whole genome shotgun (WGS) entry which is preliminary data.</text>
</comment>
<feature type="domain" description="DUF2281" evidence="1">
    <location>
        <begin position="7"/>
        <end position="41"/>
    </location>
</feature>
<evidence type="ECO:0000313" key="2">
    <source>
        <dbReference type="EMBL" id="MBD2280408.1"/>
    </source>
</evidence>
<name>A0ABR8BZS8_APHFL</name>
<evidence type="ECO:0000313" key="3">
    <source>
        <dbReference type="Proteomes" id="UP000606721"/>
    </source>
</evidence>
<dbReference type="EMBL" id="JACJQT010000061">
    <property type="protein sequence ID" value="MBD2280408.1"/>
    <property type="molecule type" value="Genomic_DNA"/>
</dbReference>
<dbReference type="RefSeq" id="WP_190383975.1">
    <property type="nucleotide sequence ID" value="NZ_JACJQT010000061.1"/>
</dbReference>
<evidence type="ECO:0000259" key="1">
    <source>
        <dbReference type="Pfam" id="PF10047"/>
    </source>
</evidence>
<keyword evidence="3" id="KW-1185">Reference proteome</keyword>
<accession>A0ABR8BZS8</accession>
<dbReference type="Pfam" id="PF10047">
    <property type="entry name" value="DUF2281"/>
    <property type="match status" value="1"/>
</dbReference>
<dbReference type="Proteomes" id="UP000606721">
    <property type="component" value="Unassembled WGS sequence"/>
</dbReference>
<organism evidence="2 3">
    <name type="scientific">Aphanizomenon flos-aquae FACHB-1040</name>
    <dbReference type="NCBI Taxonomy" id="2692887"/>
    <lineage>
        <taxon>Bacteria</taxon>
        <taxon>Bacillati</taxon>
        <taxon>Cyanobacteriota</taxon>
        <taxon>Cyanophyceae</taxon>
        <taxon>Nostocales</taxon>
        <taxon>Aphanizomenonaceae</taxon>
        <taxon>Aphanizomenon</taxon>
    </lineage>
</organism>